<name>A0A7X0TSU4_9GAMM</name>
<sequence>MAEIDISDVLNLALKNLPSKDIQQAMLDEVKQRMESGESEALAIHNVFGNNSPLNKAH</sequence>
<proteinExistence type="predicted"/>
<dbReference type="Proteomes" id="UP000537141">
    <property type="component" value="Unassembled WGS sequence"/>
</dbReference>
<dbReference type="RefSeq" id="WP_184423000.1">
    <property type="nucleotide sequence ID" value="NZ_AP027362.1"/>
</dbReference>
<evidence type="ECO:0000313" key="1">
    <source>
        <dbReference type="EMBL" id="MBB6542400.1"/>
    </source>
</evidence>
<reference evidence="1 2" key="1">
    <citation type="submission" date="2020-08" db="EMBL/GenBank/DDBJ databases">
        <title>Genomic Encyclopedia of Type Strains, Phase IV (KMG-IV): sequencing the most valuable type-strain genomes for metagenomic binning, comparative biology and taxonomic classification.</title>
        <authorList>
            <person name="Goeker M."/>
        </authorList>
    </citation>
    <scope>NUCLEOTIDE SEQUENCE [LARGE SCALE GENOMIC DNA]</scope>
    <source>
        <strain evidence="1 2">DSM 26287</strain>
    </source>
</reference>
<accession>A0A7X0TSU4</accession>
<keyword evidence="2" id="KW-1185">Reference proteome</keyword>
<evidence type="ECO:0000313" key="2">
    <source>
        <dbReference type="Proteomes" id="UP000537141"/>
    </source>
</evidence>
<organism evidence="1 2">
    <name type="scientific">Thalassotalea piscium</name>
    <dbReference type="NCBI Taxonomy" id="1230533"/>
    <lineage>
        <taxon>Bacteria</taxon>
        <taxon>Pseudomonadati</taxon>
        <taxon>Pseudomonadota</taxon>
        <taxon>Gammaproteobacteria</taxon>
        <taxon>Alteromonadales</taxon>
        <taxon>Colwelliaceae</taxon>
        <taxon>Thalassotalea</taxon>
    </lineage>
</organism>
<protein>
    <submittedName>
        <fullName evidence="1">Uncharacterized protein</fullName>
    </submittedName>
</protein>
<comment type="caution">
    <text evidence="1">The sequence shown here is derived from an EMBL/GenBank/DDBJ whole genome shotgun (WGS) entry which is preliminary data.</text>
</comment>
<gene>
    <name evidence="1" type="ORF">HNQ55_000887</name>
</gene>
<dbReference type="AlphaFoldDB" id="A0A7X0TSU4"/>
<dbReference type="EMBL" id="JACHHU010000004">
    <property type="protein sequence ID" value="MBB6542400.1"/>
    <property type="molecule type" value="Genomic_DNA"/>
</dbReference>